<comment type="caution">
    <text evidence="1">The sequence shown here is derived from an EMBL/GenBank/DDBJ whole genome shotgun (WGS) entry which is preliminary data.</text>
</comment>
<evidence type="ECO:0000313" key="1">
    <source>
        <dbReference type="EMBL" id="CAH1793601.1"/>
    </source>
</evidence>
<reference evidence="1" key="1">
    <citation type="submission" date="2022-03" db="EMBL/GenBank/DDBJ databases">
        <authorList>
            <person name="Martin C."/>
        </authorList>
    </citation>
    <scope>NUCLEOTIDE SEQUENCE</scope>
</reference>
<feature type="non-terminal residue" evidence="1">
    <location>
        <position position="1"/>
    </location>
</feature>
<accession>A0A8J1UKS5</accession>
<dbReference type="AlphaFoldDB" id="A0A8J1UKS5"/>
<organism evidence="1 2">
    <name type="scientific">Owenia fusiformis</name>
    <name type="common">Polychaete worm</name>
    <dbReference type="NCBI Taxonomy" id="6347"/>
    <lineage>
        <taxon>Eukaryota</taxon>
        <taxon>Metazoa</taxon>
        <taxon>Spiralia</taxon>
        <taxon>Lophotrochozoa</taxon>
        <taxon>Annelida</taxon>
        <taxon>Polychaeta</taxon>
        <taxon>Sedentaria</taxon>
        <taxon>Canalipalpata</taxon>
        <taxon>Sabellida</taxon>
        <taxon>Oweniida</taxon>
        <taxon>Oweniidae</taxon>
        <taxon>Owenia</taxon>
    </lineage>
</organism>
<dbReference type="EMBL" id="CAIIXF020000009">
    <property type="protein sequence ID" value="CAH1793601.1"/>
    <property type="molecule type" value="Genomic_DNA"/>
</dbReference>
<keyword evidence="2" id="KW-1185">Reference proteome</keyword>
<gene>
    <name evidence="1" type="ORF">OFUS_LOCUS18430</name>
</gene>
<dbReference type="Proteomes" id="UP000749559">
    <property type="component" value="Unassembled WGS sequence"/>
</dbReference>
<evidence type="ECO:0000313" key="2">
    <source>
        <dbReference type="Proteomes" id="UP000749559"/>
    </source>
</evidence>
<name>A0A8J1UKS5_OWEFU</name>
<protein>
    <submittedName>
        <fullName evidence="1">Uncharacterized protein</fullName>
    </submittedName>
</protein>
<sequence length="146" mass="16617">KHRLIHLYCDKTNYVIKIKEVSSWNRASPRDVHFSDNRGGSRFRRLEKHCNGHSSCLSINARPEHGDTEKIFYECIIPMIKPTTDVTTHSPKIVIIITVIVIVFVLLAIGGAAIIIIWWRRKSPVMTSIRYTQGNINGSPLMGNVH</sequence>
<proteinExistence type="predicted"/>